<accession>A0AAV4DD62</accession>
<organism evidence="2 3">
    <name type="scientific">Plakobranchus ocellatus</name>
    <dbReference type="NCBI Taxonomy" id="259542"/>
    <lineage>
        <taxon>Eukaryota</taxon>
        <taxon>Metazoa</taxon>
        <taxon>Spiralia</taxon>
        <taxon>Lophotrochozoa</taxon>
        <taxon>Mollusca</taxon>
        <taxon>Gastropoda</taxon>
        <taxon>Heterobranchia</taxon>
        <taxon>Euthyneura</taxon>
        <taxon>Panpulmonata</taxon>
        <taxon>Sacoglossa</taxon>
        <taxon>Placobranchoidea</taxon>
        <taxon>Plakobranchidae</taxon>
        <taxon>Plakobranchus</taxon>
    </lineage>
</organism>
<reference evidence="2 3" key="1">
    <citation type="journal article" date="2021" name="Elife">
        <title>Chloroplast acquisition without the gene transfer in kleptoplastic sea slugs, Plakobranchus ocellatus.</title>
        <authorList>
            <person name="Maeda T."/>
            <person name="Takahashi S."/>
            <person name="Yoshida T."/>
            <person name="Shimamura S."/>
            <person name="Takaki Y."/>
            <person name="Nagai Y."/>
            <person name="Toyoda A."/>
            <person name="Suzuki Y."/>
            <person name="Arimoto A."/>
            <person name="Ishii H."/>
            <person name="Satoh N."/>
            <person name="Nishiyama T."/>
            <person name="Hasebe M."/>
            <person name="Maruyama T."/>
            <person name="Minagawa J."/>
            <person name="Obokata J."/>
            <person name="Shigenobu S."/>
        </authorList>
    </citation>
    <scope>NUCLEOTIDE SEQUENCE [LARGE SCALE GENOMIC DNA]</scope>
</reference>
<gene>
    <name evidence="2" type="ORF">PoB_006846700</name>
</gene>
<name>A0AAV4DD62_9GAST</name>
<dbReference type="EMBL" id="BLXT01007741">
    <property type="protein sequence ID" value="GFO41962.1"/>
    <property type="molecule type" value="Genomic_DNA"/>
</dbReference>
<feature type="region of interest" description="Disordered" evidence="1">
    <location>
        <begin position="59"/>
        <end position="127"/>
    </location>
</feature>
<keyword evidence="3" id="KW-1185">Reference proteome</keyword>
<evidence type="ECO:0000256" key="1">
    <source>
        <dbReference type="SAM" id="MobiDB-lite"/>
    </source>
</evidence>
<feature type="compositionally biased region" description="Basic and acidic residues" evidence="1">
    <location>
        <begin position="100"/>
        <end position="123"/>
    </location>
</feature>
<evidence type="ECO:0000313" key="3">
    <source>
        <dbReference type="Proteomes" id="UP000735302"/>
    </source>
</evidence>
<protein>
    <submittedName>
        <fullName evidence="2">Uncharacterized protein</fullName>
    </submittedName>
</protein>
<comment type="caution">
    <text evidence="2">The sequence shown here is derived from an EMBL/GenBank/DDBJ whole genome shotgun (WGS) entry which is preliminary data.</text>
</comment>
<proteinExistence type="predicted"/>
<dbReference type="Proteomes" id="UP000735302">
    <property type="component" value="Unassembled WGS sequence"/>
</dbReference>
<dbReference type="AlphaFoldDB" id="A0AAV4DD62"/>
<evidence type="ECO:0000313" key="2">
    <source>
        <dbReference type="EMBL" id="GFO41962.1"/>
    </source>
</evidence>
<sequence length="156" mass="17171">MWQDCSVDPRCINCRGDHAASSKTCPKFLEEQAIFRYKVENGSTFHRMISTRTYASAIKFQPGNKPAAPPKDSGRGASYAPSKGRNAQKDPPALSSQRAAETEALVKRRAEKSERREAPRETVSRFAPLAVEAEETISSIWGWGVGGGEFLYPPVP</sequence>